<keyword evidence="8 11" id="KW-1133">Transmembrane helix</keyword>
<dbReference type="RefSeq" id="WP_394833980.1">
    <property type="nucleotide sequence ID" value="NZ_CP089929.1"/>
</dbReference>
<evidence type="ECO:0000256" key="3">
    <source>
        <dbReference type="ARBA" id="ARBA00007931"/>
    </source>
</evidence>
<evidence type="ECO:0000256" key="2">
    <source>
        <dbReference type="ARBA" id="ARBA00004141"/>
    </source>
</evidence>
<keyword evidence="5 11" id="KW-0812">Transmembrane</keyword>
<feature type="transmembrane region" description="Helical" evidence="11">
    <location>
        <begin position="64"/>
        <end position="86"/>
    </location>
</feature>
<comment type="subcellular location">
    <subcellularLocation>
        <location evidence="2">Membrane</location>
        <topology evidence="2">Multi-pass membrane protein</topology>
    </subcellularLocation>
</comment>
<keyword evidence="6" id="KW-0378">Hydrolase</keyword>
<feature type="compositionally biased region" description="Polar residues" evidence="10">
    <location>
        <begin position="1"/>
        <end position="10"/>
    </location>
</feature>
<proteinExistence type="inferred from homology"/>
<feature type="transmembrane region" description="Helical" evidence="11">
    <location>
        <begin position="235"/>
        <end position="253"/>
    </location>
</feature>
<dbReference type="Pfam" id="PF02163">
    <property type="entry name" value="Peptidase_M50"/>
    <property type="match status" value="1"/>
</dbReference>
<keyword evidence="4 13" id="KW-0645">Protease</keyword>
<feature type="transmembrane region" description="Helical" evidence="11">
    <location>
        <begin position="128"/>
        <end position="149"/>
    </location>
</feature>
<evidence type="ECO:0000313" key="14">
    <source>
        <dbReference type="Proteomes" id="UP001374803"/>
    </source>
</evidence>
<evidence type="ECO:0000256" key="7">
    <source>
        <dbReference type="ARBA" id="ARBA00022946"/>
    </source>
</evidence>
<dbReference type="PANTHER" id="PTHR31412">
    <property type="entry name" value="ZINC METALLOPROTEASE EGY1"/>
    <property type="match status" value="1"/>
</dbReference>
<evidence type="ECO:0000256" key="5">
    <source>
        <dbReference type="ARBA" id="ARBA00022692"/>
    </source>
</evidence>
<keyword evidence="7" id="KW-0809">Transit peptide</keyword>
<dbReference type="PANTHER" id="PTHR31412:SF0">
    <property type="entry name" value="ZINC METALLOPROTEASE EGY1, CHLOROPLASTIC-RELATED"/>
    <property type="match status" value="1"/>
</dbReference>
<feature type="transmembrane region" description="Helical" evidence="11">
    <location>
        <begin position="331"/>
        <end position="351"/>
    </location>
</feature>
<comment type="similarity">
    <text evidence="3">Belongs to the peptidase M50B family.</text>
</comment>
<dbReference type="InterPro" id="IPR044838">
    <property type="entry name" value="EGY1-like"/>
</dbReference>
<dbReference type="InterPro" id="IPR008915">
    <property type="entry name" value="Peptidase_M50"/>
</dbReference>
<evidence type="ECO:0000256" key="9">
    <source>
        <dbReference type="ARBA" id="ARBA00023136"/>
    </source>
</evidence>
<evidence type="ECO:0000256" key="10">
    <source>
        <dbReference type="SAM" id="MobiDB-lite"/>
    </source>
</evidence>
<keyword evidence="9 11" id="KW-0472">Membrane</keyword>
<dbReference type="Proteomes" id="UP001374803">
    <property type="component" value="Chromosome"/>
</dbReference>
<organism evidence="13 14">
    <name type="scientific">Pendulispora rubella</name>
    <dbReference type="NCBI Taxonomy" id="2741070"/>
    <lineage>
        <taxon>Bacteria</taxon>
        <taxon>Pseudomonadati</taxon>
        <taxon>Myxococcota</taxon>
        <taxon>Myxococcia</taxon>
        <taxon>Myxococcales</taxon>
        <taxon>Sorangiineae</taxon>
        <taxon>Pendulisporaceae</taxon>
        <taxon>Pendulispora</taxon>
    </lineage>
</organism>
<keyword evidence="14" id="KW-1185">Reference proteome</keyword>
<feature type="domain" description="Peptidase M50" evidence="12">
    <location>
        <begin position="68"/>
        <end position="245"/>
    </location>
</feature>
<evidence type="ECO:0000256" key="1">
    <source>
        <dbReference type="ARBA" id="ARBA00001947"/>
    </source>
</evidence>
<feature type="transmembrane region" description="Helical" evidence="11">
    <location>
        <begin position="34"/>
        <end position="52"/>
    </location>
</feature>
<comment type="cofactor">
    <cofactor evidence="1">
        <name>Zn(2+)</name>
        <dbReference type="ChEBI" id="CHEBI:29105"/>
    </cofactor>
</comment>
<dbReference type="EMBL" id="CP089983">
    <property type="protein sequence ID" value="WXB04341.1"/>
    <property type="molecule type" value="Genomic_DNA"/>
</dbReference>
<evidence type="ECO:0000256" key="6">
    <source>
        <dbReference type="ARBA" id="ARBA00022801"/>
    </source>
</evidence>
<evidence type="ECO:0000256" key="4">
    <source>
        <dbReference type="ARBA" id="ARBA00022670"/>
    </source>
</evidence>
<feature type="transmembrane region" description="Helical" evidence="11">
    <location>
        <begin position="302"/>
        <end position="319"/>
    </location>
</feature>
<feature type="transmembrane region" description="Helical" evidence="11">
    <location>
        <begin position="196"/>
        <end position="215"/>
    </location>
</feature>
<protein>
    <submittedName>
        <fullName evidence="13">Site-2 protease family protein</fullName>
    </submittedName>
</protein>
<gene>
    <name evidence="13" type="ORF">LVJ94_46490</name>
</gene>
<dbReference type="GO" id="GO:0006508">
    <property type="term" value="P:proteolysis"/>
    <property type="evidence" value="ECO:0007669"/>
    <property type="project" value="UniProtKB-KW"/>
</dbReference>
<dbReference type="CDD" id="cd06160">
    <property type="entry name" value="S2P-M50_like_2"/>
    <property type="match status" value="1"/>
</dbReference>
<reference evidence="13" key="1">
    <citation type="submission" date="2021-12" db="EMBL/GenBank/DDBJ databases">
        <title>Discovery of the Pendulisporaceae a myxobacterial family with distinct sporulation behavior and unique specialized metabolism.</title>
        <authorList>
            <person name="Garcia R."/>
            <person name="Popoff A."/>
            <person name="Bader C.D."/>
            <person name="Loehr J."/>
            <person name="Walesch S."/>
            <person name="Walt C."/>
            <person name="Boldt J."/>
            <person name="Bunk B."/>
            <person name="Haeckl F.J.F.P.J."/>
            <person name="Gunesch A.P."/>
            <person name="Birkelbach J."/>
            <person name="Nuebel U."/>
            <person name="Pietschmann T."/>
            <person name="Bach T."/>
            <person name="Mueller R."/>
        </authorList>
    </citation>
    <scope>NUCLEOTIDE SEQUENCE</scope>
    <source>
        <strain evidence="13">MSr11367</strain>
    </source>
</reference>
<accession>A0ABZ2L075</accession>
<name>A0ABZ2L075_9BACT</name>
<dbReference type="GO" id="GO:0008233">
    <property type="term" value="F:peptidase activity"/>
    <property type="evidence" value="ECO:0007669"/>
    <property type="project" value="UniProtKB-KW"/>
</dbReference>
<evidence type="ECO:0000256" key="8">
    <source>
        <dbReference type="ARBA" id="ARBA00022989"/>
    </source>
</evidence>
<evidence type="ECO:0000313" key="13">
    <source>
        <dbReference type="EMBL" id="WXB04341.1"/>
    </source>
</evidence>
<sequence length="393" mass="42332">MNSDRASSAPNADPGPPGEVTQDERRPLAWRTNLGLFLATAASVFWTGTQAFSDSANWAERAAMAAPFTVTLLAILLAHEFGHFIAARLHKVDASLPFFIPLPFPVSPFGTMGAVIRMRGDIDTRRALLDIGAAGPLAGLVVAIPAYAWGAAHSQLVANTMEAGQLGESILLKTLDHFFAPAIPAGMDLSLSPVAYAAWIGMFITMINLLPIGQLDGGHIAYALLGPKQDKVAPFVHRSLLAFFFVSLASFILRDVRAGFGLFRIGQHVANAIPWLGLFEFMAVLGTFSSQRHARSADAMSLRTRILATVGLVMMAMLGQELTGVKGTLLWFGWFVGLGLFLAMDVRWGVLRRHALFDHPITSAEPLGRGRAVIAIVTLAMFVLLFMPAPITM</sequence>
<feature type="region of interest" description="Disordered" evidence="10">
    <location>
        <begin position="1"/>
        <end position="25"/>
    </location>
</feature>
<evidence type="ECO:0000259" key="12">
    <source>
        <dbReference type="Pfam" id="PF02163"/>
    </source>
</evidence>
<feature type="transmembrane region" description="Helical" evidence="11">
    <location>
        <begin position="273"/>
        <end position="290"/>
    </location>
</feature>
<feature type="transmembrane region" description="Helical" evidence="11">
    <location>
        <begin position="372"/>
        <end position="391"/>
    </location>
</feature>
<evidence type="ECO:0000256" key="11">
    <source>
        <dbReference type="SAM" id="Phobius"/>
    </source>
</evidence>